<dbReference type="PANTHER" id="PTHR12302">
    <property type="entry name" value="EBNA2 BINDING PROTEIN P100"/>
    <property type="match status" value="1"/>
</dbReference>
<dbReference type="Pfam" id="PF00565">
    <property type="entry name" value="SNase"/>
    <property type="match status" value="1"/>
</dbReference>
<dbReference type="InterPro" id="IPR016071">
    <property type="entry name" value="Staphylococal_nuclease_OB-fold"/>
</dbReference>
<dbReference type="Proteomes" id="UP001597322">
    <property type="component" value="Unassembled WGS sequence"/>
</dbReference>
<dbReference type="SUPFAM" id="SSF50199">
    <property type="entry name" value="Staphylococcal nuclease"/>
    <property type="match status" value="1"/>
</dbReference>
<proteinExistence type="predicted"/>
<evidence type="ECO:0000313" key="2">
    <source>
        <dbReference type="EMBL" id="MFD1744197.1"/>
    </source>
</evidence>
<comment type="caution">
    <text evidence="2">The sequence shown here is derived from an EMBL/GenBank/DDBJ whole genome shotgun (WGS) entry which is preliminary data.</text>
</comment>
<feature type="domain" description="TNase-like" evidence="1">
    <location>
        <begin position="49"/>
        <end position="161"/>
    </location>
</feature>
<dbReference type="EMBL" id="JBHUEQ010000003">
    <property type="protein sequence ID" value="MFD1744197.1"/>
    <property type="molecule type" value="Genomic_DNA"/>
</dbReference>
<name>A0ABW4LZV7_9HYPH</name>
<organism evidence="2 3">
    <name type="scientific">Rhizobium helianthi</name>
    <dbReference type="NCBI Taxonomy" id="1132695"/>
    <lineage>
        <taxon>Bacteria</taxon>
        <taxon>Pseudomonadati</taxon>
        <taxon>Pseudomonadota</taxon>
        <taxon>Alphaproteobacteria</taxon>
        <taxon>Hyphomicrobiales</taxon>
        <taxon>Rhizobiaceae</taxon>
        <taxon>Rhizobium/Agrobacterium group</taxon>
        <taxon>Rhizobium</taxon>
    </lineage>
</organism>
<evidence type="ECO:0000313" key="3">
    <source>
        <dbReference type="Proteomes" id="UP001597322"/>
    </source>
</evidence>
<dbReference type="PROSITE" id="PS50830">
    <property type="entry name" value="TNASE_3"/>
    <property type="match status" value="1"/>
</dbReference>
<evidence type="ECO:0000259" key="1">
    <source>
        <dbReference type="PROSITE" id="PS50830"/>
    </source>
</evidence>
<keyword evidence="3" id="KW-1185">Reference proteome</keyword>
<accession>A0ABW4LZV7</accession>
<dbReference type="PANTHER" id="PTHR12302:SF26">
    <property type="entry name" value="BLR1266 PROTEIN"/>
    <property type="match status" value="1"/>
</dbReference>
<dbReference type="SMART" id="SM00318">
    <property type="entry name" value="SNc"/>
    <property type="match status" value="1"/>
</dbReference>
<dbReference type="RefSeq" id="WP_377395716.1">
    <property type="nucleotide sequence ID" value="NZ_JBHUEQ010000003.1"/>
</dbReference>
<sequence>MTQYRSRRRMRLGKDLLLTACFLGLLTLIAARLSGSEPREILVGPFNAVDGDTLTKAGHRLRLTGIDAPELDQTCGDANGQSWPCGRAAREALAKLMQDHEMQCEGSQTDRYHRLLVTCYGNGQNVNAAMVRAGMALSTSLLTYRREQHQAEIDRRGIWIGAFENPRAWRDRKRIENDAAASEGMWGAVTEILSLRWL</sequence>
<dbReference type="Gene3D" id="2.40.50.90">
    <property type="match status" value="1"/>
</dbReference>
<reference evidence="3" key="1">
    <citation type="journal article" date="2019" name="Int. J. Syst. Evol. Microbiol.">
        <title>The Global Catalogue of Microorganisms (GCM) 10K type strain sequencing project: providing services to taxonomists for standard genome sequencing and annotation.</title>
        <authorList>
            <consortium name="The Broad Institute Genomics Platform"/>
            <consortium name="The Broad Institute Genome Sequencing Center for Infectious Disease"/>
            <person name="Wu L."/>
            <person name="Ma J."/>
        </authorList>
    </citation>
    <scope>NUCLEOTIDE SEQUENCE [LARGE SCALE GENOMIC DNA]</scope>
    <source>
        <strain evidence="3">CG52</strain>
    </source>
</reference>
<protein>
    <submittedName>
        <fullName evidence="2">Thermonuclease family protein</fullName>
    </submittedName>
</protein>
<dbReference type="InterPro" id="IPR035437">
    <property type="entry name" value="SNase_OB-fold_sf"/>
</dbReference>
<gene>
    <name evidence="2" type="ORF">ACFSE1_01870</name>
</gene>